<protein>
    <submittedName>
        <fullName evidence="1">Hydroxylase for synthesis of 2-methylthio-cis-ribozeatin in tRNA</fullName>
        <ecNumber evidence="1">1.-.-.-</ecNumber>
    </submittedName>
</protein>
<dbReference type="OrthoDB" id="9802518at2"/>
<sequence length="205" mass="23719">MTEAVQADLEAIYQFLGCRTPEAWIKSAMENLPILLIDHAQCEKKAASTAMSMMYRYVDKPELLTKMSKLAREELVHFDQVLKIMKQRNIEYGHLSAARYAGGLHQHIRKQDPGMLIDKLIIGAFVEARSCERFAALLPVLDDELAAFYRSLLKSEARHFRDYLKLADLYTDESLVDRVQYFREIENLLIESDDTEFRFHSGVLQ</sequence>
<dbReference type="InterPro" id="IPR009078">
    <property type="entry name" value="Ferritin-like_SF"/>
</dbReference>
<dbReference type="CDD" id="cd07910">
    <property type="entry name" value="MiaE"/>
    <property type="match status" value="1"/>
</dbReference>
<dbReference type="InterPro" id="IPR012347">
    <property type="entry name" value="Ferritin-like"/>
</dbReference>
<keyword evidence="2" id="KW-1185">Reference proteome</keyword>
<name>A0A0C5VNH0_9GAMM</name>
<dbReference type="RefSeq" id="WP_044618017.1">
    <property type="nucleotide sequence ID" value="NZ_CP007142.1"/>
</dbReference>
<dbReference type="PIRSF" id="PIRSF020736">
    <property type="entry name" value="MiaE"/>
    <property type="match status" value="1"/>
</dbReference>
<dbReference type="InterPro" id="IPR010386">
    <property type="entry name" value="tRNA-Hydrxlase_MiaE"/>
</dbReference>
<accession>A0A0C5VNH0</accession>
<evidence type="ECO:0000313" key="1">
    <source>
        <dbReference type="EMBL" id="AJQ95856.1"/>
    </source>
</evidence>
<dbReference type="KEGG" id="gsn:YC6258_03820"/>
<dbReference type="EMBL" id="CP007142">
    <property type="protein sequence ID" value="AJQ95856.1"/>
    <property type="molecule type" value="Genomic_DNA"/>
</dbReference>
<organism evidence="1 2">
    <name type="scientific">Gynuella sunshinyii YC6258</name>
    <dbReference type="NCBI Taxonomy" id="1445510"/>
    <lineage>
        <taxon>Bacteria</taxon>
        <taxon>Pseudomonadati</taxon>
        <taxon>Pseudomonadota</taxon>
        <taxon>Gammaproteobacteria</taxon>
        <taxon>Oceanospirillales</taxon>
        <taxon>Saccharospirillaceae</taxon>
        <taxon>Gynuella</taxon>
    </lineage>
</organism>
<dbReference type="SUPFAM" id="SSF47240">
    <property type="entry name" value="Ferritin-like"/>
    <property type="match status" value="1"/>
</dbReference>
<dbReference type="Pfam" id="PF06175">
    <property type="entry name" value="MiaE"/>
    <property type="match status" value="1"/>
</dbReference>
<dbReference type="GO" id="GO:0006400">
    <property type="term" value="P:tRNA modification"/>
    <property type="evidence" value="ECO:0007669"/>
    <property type="project" value="InterPro"/>
</dbReference>
<reference evidence="1 2" key="1">
    <citation type="submission" date="2014-01" db="EMBL/GenBank/DDBJ databases">
        <title>Full genme sequencing of cellulolytic bacterium Gynuella sunshinyii YC6258T gen. nov., sp. nov.</title>
        <authorList>
            <person name="Khan H."/>
            <person name="Chung E.J."/>
            <person name="Chung Y.R."/>
        </authorList>
    </citation>
    <scope>NUCLEOTIDE SEQUENCE [LARGE SCALE GENOMIC DNA]</scope>
    <source>
        <strain evidence="1 2">YC6258</strain>
    </source>
</reference>
<dbReference type="PATRIC" id="fig|1445510.3.peg.3797"/>
<dbReference type="AlphaFoldDB" id="A0A0C5VNH0"/>
<dbReference type="GO" id="GO:0045301">
    <property type="term" value="F:tRNA 2-(methylsulfanyl)-N(6)-isopentenyladenosine(37) hydroxylase activity"/>
    <property type="evidence" value="ECO:0007669"/>
    <property type="project" value="InterPro"/>
</dbReference>
<keyword evidence="1" id="KW-0560">Oxidoreductase</keyword>
<dbReference type="Proteomes" id="UP000032266">
    <property type="component" value="Chromosome"/>
</dbReference>
<dbReference type="Gene3D" id="1.20.1260.10">
    <property type="match status" value="1"/>
</dbReference>
<dbReference type="PANTHER" id="PTHR42637">
    <property type="entry name" value="TRNA-(MS[2]IO[6]A)-HYDROXYLASE"/>
    <property type="match status" value="1"/>
</dbReference>
<dbReference type="HOGENOM" id="CLU_056571_0_0_6"/>
<gene>
    <name evidence="1" type="ORF">YC6258_03820</name>
</gene>
<evidence type="ECO:0000313" key="2">
    <source>
        <dbReference type="Proteomes" id="UP000032266"/>
    </source>
</evidence>
<dbReference type="STRING" id="1445510.YC6258_03820"/>
<dbReference type="PANTHER" id="PTHR42637:SF1">
    <property type="entry name" value="TRNA 2-(METHYLSULFANYL)-N(6)-ISOPENTENYLADENOSINE(37) HYDROXYLASE"/>
    <property type="match status" value="1"/>
</dbReference>
<dbReference type="EC" id="1.-.-.-" evidence="1"/>
<proteinExistence type="predicted"/>